<accession>A0A9P9IPR9</accession>
<protein>
    <submittedName>
        <fullName evidence="1">Uncharacterized protein</fullName>
    </submittedName>
</protein>
<reference evidence="1" key="1">
    <citation type="journal article" date="2021" name="Nat. Commun.">
        <title>Genetic determinants of endophytism in the Arabidopsis root mycobiome.</title>
        <authorList>
            <person name="Mesny F."/>
            <person name="Miyauchi S."/>
            <person name="Thiergart T."/>
            <person name="Pickel B."/>
            <person name="Atanasova L."/>
            <person name="Karlsson M."/>
            <person name="Huettel B."/>
            <person name="Barry K.W."/>
            <person name="Haridas S."/>
            <person name="Chen C."/>
            <person name="Bauer D."/>
            <person name="Andreopoulos W."/>
            <person name="Pangilinan J."/>
            <person name="LaButti K."/>
            <person name="Riley R."/>
            <person name="Lipzen A."/>
            <person name="Clum A."/>
            <person name="Drula E."/>
            <person name="Henrissat B."/>
            <person name="Kohler A."/>
            <person name="Grigoriev I.V."/>
            <person name="Martin F.M."/>
            <person name="Hacquard S."/>
        </authorList>
    </citation>
    <scope>NUCLEOTIDE SEQUENCE</scope>
    <source>
        <strain evidence="1">MPI-CAGE-CH-0243</strain>
    </source>
</reference>
<evidence type="ECO:0000313" key="1">
    <source>
        <dbReference type="EMBL" id="KAH7128522.1"/>
    </source>
</evidence>
<dbReference type="Proteomes" id="UP000700596">
    <property type="component" value="Unassembled WGS sequence"/>
</dbReference>
<sequence length="54" mass="6028">MAQPSNCTHSFNMIKSDTNLIVWNCNMCHSGGHAFIYECSNCKLKTCRPCTSKA</sequence>
<proteinExistence type="predicted"/>
<dbReference type="EMBL" id="JAGMWT010000005">
    <property type="protein sequence ID" value="KAH7128522.1"/>
    <property type="molecule type" value="Genomic_DNA"/>
</dbReference>
<dbReference type="AlphaFoldDB" id="A0A9P9IPR9"/>
<gene>
    <name evidence="1" type="ORF">B0J11DRAFT_431787</name>
</gene>
<evidence type="ECO:0000313" key="2">
    <source>
        <dbReference type="Proteomes" id="UP000700596"/>
    </source>
</evidence>
<comment type="caution">
    <text evidence="1">The sequence shown here is derived from an EMBL/GenBank/DDBJ whole genome shotgun (WGS) entry which is preliminary data.</text>
</comment>
<dbReference type="OrthoDB" id="4596934at2759"/>
<organism evidence="1 2">
    <name type="scientific">Dendryphion nanum</name>
    <dbReference type="NCBI Taxonomy" id="256645"/>
    <lineage>
        <taxon>Eukaryota</taxon>
        <taxon>Fungi</taxon>
        <taxon>Dikarya</taxon>
        <taxon>Ascomycota</taxon>
        <taxon>Pezizomycotina</taxon>
        <taxon>Dothideomycetes</taxon>
        <taxon>Pleosporomycetidae</taxon>
        <taxon>Pleosporales</taxon>
        <taxon>Torulaceae</taxon>
        <taxon>Dendryphion</taxon>
    </lineage>
</organism>
<keyword evidence="2" id="KW-1185">Reference proteome</keyword>
<name>A0A9P9IPR9_9PLEO</name>